<dbReference type="GO" id="GO:0016791">
    <property type="term" value="F:phosphatase activity"/>
    <property type="evidence" value="ECO:0007669"/>
    <property type="project" value="TreeGrafter"/>
</dbReference>
<dbReference type="PANTHER" id="PTHR42850">
    <property type="entry name" value="METALLOPHOSPHOESTERASE"/>
    <property type="match status" value="1"/>
</dbReference>
<comment type="caution">
    <text evidence="2">The sequence shown here is derived from an EMBL/GenBank/DDBJ whole genome shotgun (WGS) entry which is preliminary data.</text>
</comment>
<dbReference type="InterPro" id="IPR004843">
    <property type="entry name" value="Calcineurin-like_PHP"/>
</dbReference>
<evidence type="ECO:0000313" key="3">
    <source>
        <dbReference type="Proteomes" id="UP000481421"/>
    </source>
</evidence>
<name>A0A6B3RQD8_9RHOB</name>
<keyword evidence="3" id="KW-1185">Reference proteome</keyword>
<dbReference type="Proteomes" id="UP000481421">
    <property type="component" value="Unassembled WGS sequence"/>
</dbReference>
<proteinExistence type="predicted"/>
<reference evidence="2 3" key="1">
    <citation type="submission" date="2020-02" db="EMBL/GenBank/DDBJ databases">
        <title>Rhodobacter algicola sp. nov., isolated from microalga culture.</title>
        <authorList>
            <person name="Park C.-Y."/>
        </authorList>
    </citation>
    <scope>NUCLEOTIDE SEQUENCE [LARGE SCALE GENOMIC DNA]</scope>
    <source>
        <strain evidence="2 3">ETT8</strain>
    </source>
</reference>
<evidence type="ECO:0000313" key="2">
    <source>
        <dbReference type="EMBL" id="NEX45329.1"/>
    </source>
</evidence>
<feature type="domain" description="Calcineurin-like phosphoesterase" evidence="1">
    <location>
        <begin position="35"/>
        <end position="126"/>
    </location>
</feature>
<dbReference type="SUPFAM" id="SSF56300">
    <property type="entry name" value="Metallo-dependent phosphatases"/>
    <property type="match status" value="1"/>
</dbReference>
<dbReference type="InterPro" id="IPR029052">
    <property type="entry name" value="Metallo-depent_PP-like"/>
</dbReference>
<dbReference type="Gene3D" id="3.60.21.10">
    <property type="match status" value="1"/>
</dbReference>
<accession>A0A6B3RQD8</accession>
<protein>
    <submittedName>
        <fullName evidence="2">Serine/threonine protein phosphatase</fullName>
    </submittedName>
</protein>
<dbReference type="GO" id="GO:0008803">
    <property type="term" value="F:bis(5'-nucleosyl)-tetraphosphatase (symmetrical) activity"/>
    <property type="evidence" value="ECO:0007669"/>
    <property type="project" value="TreeGrafter"/>
</dbReference>
<dbReference type="EMBL" id="JAAIKE010000001">
    <property type="protein sequence ID" value="NEX45329.1"/>
    <property type="molecule type" value="Genomic_DNA"/>
</dbReference>
<gene>
    <name evidence="2" type="ORF">G3572_03875</name>
</gene>
<dbReference type="GO" id="GO:0110154">
    <property type="term" value="P:RNA decapping"/>
    <property type="evidence" value="ECO:0007669"/>
    <property type="project" value="TreeGrafter"/>
</dbReference>
<dbReference type="Pfam" id="PF00149">
    <property type="entry name" value="Metallophos"/>
    <property type="match status" value="1"/>
</dbReference>
<dbReference type="PANTHER" id="PTHR42850:SF4">
    <property type="entry name" value="ZINC-DEPENDENT ENDOPOLYPHOSPHATASE"/>
    <property type="match status" value="1"/>
</dbReference>
<dbReference type="AlphaFoldDB" id="A0A6B3RQD8"/>
<dbReference type="GO" id="GO:0005737">
    <property type="term" value="C:cytoplasm"/>
    <property type="evidence" value="ECO:0007669"/>
    <property type="project" value="TreeGrafter"/>
</dbReference>
<evidence type="ECO:0000259" key="1">
    <source>
        <dbReference type="Pfam" id="PF00149"/>
    </source>
</evidence>
<sequence>MTVLGRLLRGFGQRKAQDSAHPTAEVLVLDPFDGPVYAVGDVHGCLPLYREVEDAILRDAEQFEQPPTLVLLGDVIDRGPHSAAMLDHLLRPLPAPARRLCLLGNHESMMLAFLASPRANLRWLRFGGHETLASYGMTFDVDELEAMPERRLVQTIAAHVPEAHLRLLRSLLPALQVGPYLLAHAGADASAPLTAQPLQSLIWGSAGLVAPSGLTLIHGHYITAEPEVRSTSIGIDTGAYATGRLTALRLLDGQKPAFMSTSSDDLTNNLAVFA</sequence>
<dbReference type="RefSeq" id="WP_164609333.1">
    <property type="nucleotide sequence ID" value="NZ_JAAIKE010000001.1"/>
</dbReference>
<dbReference type="InterPro" id="IPR050126">
    <property type="entry name" value="Ap4A_hydrolase"/>
</dbReference>
<organism evidence="2 3">
    <name type="scientific">Pseudotabrizicola algicola</name>
    <dbReference type="NCBI Taxonomy" id="2709381"/>
    <lineage>
        <taxon>Bacteria</taxon>
        <taxon>Pseudomonadati</taxon>
        <taxon>Pseudomonadota</taxon>
        <taxon>Alphaproteobacteria</taxon>
        <taxon>Rhodobacterales</taxon>
        <taxon>Paracoccaceae</taxon>
        <taxon>Pseudotabrizicola</taxon>
    </lineage>
</organism>